<sequence>MNLFLSKFKNKIDVKGRVSIPVSFRNILLKDVSQKMFCYPSLDAQAIDAGGQGLSKEIYALMDNLDPYSDERDYLSTALFGLSEELKIDNDGRVILSDALIDHAQIKDEVTFVGLGEKFQIWEPLKFESYLQQAQKKVKEQRLLLSKKNRGI</sequence>
<dbReference type="GO" id="GO:0003700">
    <property type="term" value="F:DNA-binding transcription factor activity"/>
    <property type="evidence" value="ECO:0007669"/>
    <property type="project" value="UniProtKB-UniRule"/>
</dbReference>
<dbReference type="InterPro" id="IPR007159">
    <property type="entry name" value="SpoVT-AbrB_dom"/>
</dbReference>
<evidence type="ECO:0000313" key="10">
    <source>
        <dbReference type="Proteomes" id="UP000253570"/>
    </source>
</evidence>
<dbReference type="CDD" id="cd16321">
    <property type="entry name" value="MraZ_C"/>
    <property type="match status" value="1"/>
</dbReference>
<organism evidence="9 10">
    <name type="scientific">PS1 clade bacterium</name>
    <dbReference type="NCBI Taxonomy" id="2175152"/>
    <lineage>
        <taxon>Bacteria</taxon>
        <taxon>Pseudomonadati</taxon>
        <taxon>Pseudomonadota</taxon>
        <taxon>Alphaproteobacteria</taxon>
        <taxon>PS1 clade</taxon>
    </lineage>
</organism>
<dbReference type="InterPro" id="IPR037914">
    <property type="entry name" value="SpoVT-AbrB_sf"/>
</dbReference>
<comment type="subcellular location">
    <subcellularLocation>
        <location evidence="7">Cytoplasm</location>
        <location evidence="7">Nucleoid</location>
    </subcellularLocation>
</comment>
<dbReference type="Pfam" id="PF02381">
    <property type="entry name" value="MraZ"/>
    <property type="match status" value="1"/>
</dbReference>
<dbReference type="InterPro" id="IPR035644">
    <property type="entry name" value="MraZ_C"/>
</dbReference>
<dbReference type="EMBL" id="QOQD01000007">
    <property type="protein sequence ID" value="RCL73383.1"/>
    <property type="molecule type" value="Genomic_DNA"/>
</dbReference>
<dbReference type="Gene3D" id="3.40.1550.20">
    <property type="entry name" value="Transcriptional regulator MraZ domain"/>
    <property type="match status" value="1"/>
</dbReference>
<reference evidence="9 10" key="1">
    <citation type="journal article" date="2018" name="Microbiome">
        <title>Fine metagenomic profile of the Mediterranean stratified and mixed water columns revealed by assembly and recruitment.</title>
        <authorList>
            <person name="Haro-Moreno J.M."/>
            <person name="Lopez-Perez M."/>
            <person name="De La Torre J.R."/>
            <person name="Picazo A."/>
            <person name="Camacho A."/>
            <person name="Rodriguez-Valera F."/>
        </authorList>
    </citation>
    <scope>NUCLEOTIDE SEQUENCE [LARGE SCALE GENOMIC DNA]</scope>
    <source>
        <strain evidence="9">MED-G57</strain>
    </source>
</reference>
<dbReference type="Proteomes" id="UP000253570">
    <property type="component" value="Unassembled WGS sequence"/>
</dbReference>
<evidence type="ECO:0000256" key="1">
    <source>
        <dbReference type="ARBA" id="ARBA00013860"/>
    </source>
</evidence>
<dbReference type="GO" id="GO:0000976">
    <property type="term" value="F:transcription cis-regulatory region binding"/>
    <property type="evidence" value="ECO:0007669"/>
    <property type="project" value="TreeGrafter"/>
</dbReference>
<evidence type="ECO:0000256" key="6">
    <source>
        <dbReference type="ARBA" id="ARBA00023163"/>
    </source>
</evidence>
<keyword evidence="6 7" id="KW-0804">Transcription</keyword>
<evidence type="ECO:0000259" key="8">
    <source>
        <dbReference type="PROSITE" id="PS51740"/>
    </source>
</evidence>
<accession>A0A368DQ28</accession>
<keyword evidence="5 7" id="KW-0238">DNA-binding</keyword>
<dbReference type="CDD" id="cd16320">
    <property type="entry name" value="MraZ_N"/>
    <property type="match status" value="1"/>
</dbReference>
<evidence type="ECO:0000256" key="4">
    <source>
        <dbReference type="ARBA" id="ARBA00023015"/>
    </source>
</evidence>
<dbReference type="InterPro" id="IPR035642">
    <property type="entry name" value="MraZ_N"/>
</dbReference>
<evidence type="ECO:0000256" key="2">
    <source>
        <dbReference type="ARBA" id="ARBA00022490"/>
    </source>
</evidence>
<proteinExistence type="inferred from homology"/>
<dbReference type="SUPFAM" id="SSF89447">
    <property type="entry name" value="AbrB/MazE/MraZ-like"/>
    <property type="match status" value="1"/>
</dbReference>
<dbReference type="GO" id="GO:0009295">
    <property type="term" value="C:nucleoid"/>
    <property type="evidence" value="ECO:0007669"/>
    <property type="project" value="UniProtKB-SubCell"/>
</dbReference>
<keyword evidence="2 7" id="KW-0963">Cytoplasm</keyword>
<comment type="similarity">
    <text evidence="7">Belongs to the MraZ family.</text>
</comment>
<dbReference type="InterPro" id="IPR038619">
    <property type="entry name" value="MraZ_sf"/>
</dbReference>
<dbReference type="PANTHER" id="PTHR34701">
    <property type="entry name" value="TRANSCRIPTIONAL REGULATOR MRAZ"/>
    <property type="match status" value="1"/>
</dbReference>
<dbReference type="GO" id="GO:2000143">
    <property type="term" value="P:negative regulation of DNA-templated transcription initiation"/>
    <property type="evidence" value="ECO:0007669"/>
    <property type="project" value="TreeGrafter"/>
</dbReference>
<dbReference type="HAMAP" id="MF_01008">
    <property type="entry name" value="MraZ"/>
    <property type="match status" value="1"/>
</dbReference>
<evidence type="ECO:0000256" key="5">
    <source>
        <dbReference type="ARBA" id="ARBA00023125"/>
    </source>
</evidence>
<name>A0A368DQ28_9PROT</name>
<keyword evidence="3" id="KW-0677">Repeat</keyword>
<protein>
    <recommendedName>
        <fullName evidence="1 7">Transcriptional regulator MraZ</fullName>
    </recommendedName>
</protein>
<evidence type="ECO:0000256" key="7">
    <source>
        <dbReference type="HAMAP-Rule" id="MF_01008"/>
    </source>
</evidence>
<dbReference type="PANTHER" id="PTHR34701:SF1">
    <property type="entry name" value="TRANSCRIPTIONAL REGULATOR MRAZ"/>
    <property type="match status" value="1"/>
</dbReference>
<dbReference type="InterPro" id="IPR020603">
    <property type="entry name" value="MraZ_dom"/>
</dbReference>
<dbReference type="PROSITE" id="PS51740">
    <property type="entry name" value="SPOVT_ABRB"/>
    <property type="match status" value="1"/>
</dbReference>
<dbReference type="GO" id="GO:0005737">
    <property type="term" value="C:cytoplasm"/>
    <property type="evidence" value="ECO:0007669"/>
    <property type="project" value="UniProtKB-UniRule"/>
</dbReference>
<feature type="domain" description="SpoVT-AbrB" evidence="8">
    <location>
        <begin position="83"/>
        <end position="126"/>
    </location>
</feature>
<comment type="caution">
    <text evidence="9">The sequence shown here is derived from an EMBL/GenBank/DDBJ whole genome shotgun (WGS) entry which is preliminary data.</text>
</comment>
<evidence type="ECO:0000313" key="9">
    <source>
        <dbReference type="EMBL" id="RCL73383.1"/>
    </source>
</evidence>
<dbReference type="InterPro" id="IPR003444">
    <property type="entry name" value="MraZ"/>
</dbReference>
<dbReference type="AlphaFoldDB" id="A0A368DQ28"/>
<evidence type="ECO:0000256" key="3">
    <source>
        <dbReference type="ARBA" id="ARBA00022737"/>
    </source>
</evidence>
<comment type="subunit">
    <text evidence="7">Forms oligomers.</text>
</comment>
<keyword evidence="4 7" id="KW-0805">Transcription regulation</keyword>
<gene>
    <name evidence="7" type="primary">mraZ</name>
    <name evidence="9" type="ORF">DBW71_03790</name>
</gene>